<dbReference type="InterPro" id="IPR003812">
    <property type="entry name" value="Fido"/>
</dbReference>
<keyword evidence="2" id="KW-0547">Nucleotide-binding</keyword>
<evidence type="ECO:0000256" key="2">
    <source>
        <dbReference type="PIRSR" id="PIRSR640198-2"/>
    </source>
</evidence>
<feature type="binding site" evidence="2">
    <location>
        <begin position="258"/>
        <end position="259"/>
    </location>
    <ligand>
        <name>ATP</name>
        <dbReference type="ChEBI" id="CHEBI:30616"/>
    </ligand>
</feature>
<sequence length="427" mass="46468">MQRGITGHHEPSIAGGEVCRAFVPRPLPPRPALALDADLQERLNEAHLALGRLDGLTLLMPDTAVLLYSYVRKEAVMSSRIEGTQSSLSDLLLYEADGAPGVPLHDVREVSCYVDALYHGIARLRQGMPLCTRLMNEMHARLMSHGRGAGKAPGEIRRTQNWIGGRSPATASFVPPPPQRLLACLSDLENFLNDQPERHPSVAKAALAHLQFETIHPYLDGNGRLGRLLIPLILVNEGVLREPLLYLSLHLKAHRDDYYALLQSVREAGDWEAWLRFFATAVRVAATQAVDTAMAVTALGARDSERIRRETNAEDGEAARRVHRALFTRPVARAGDIASLAGLGSHVISRGAEVLADLGLVRTLRGATGECIHVYADYLDLLGRDHDDAAGDDGDDTSMHGAPLDPTGRSPLPGNRAVAPRFLLMPS</sequence>
<feature type="binding site" evidence="2">
    <location>
        <begin position="220"/>
        <end position="227"/>
    </location>
    <ligand>
        <name>ATP</name>
        <dbReference type="ChEBI" id="CHEBI:30616"/>
    </ligand>
</feature>
<evidence type="ECO:0000256" key="3">
    <source>
        <dbReference type="SAM" id="MobiDB-lite"/>
    </source>
</evidence>
<dbReference type="SUPFAM" id="SSF140931">
    <property type="entry name" value="Fic-like"/>
    <property type="match status" value="1"/>
</dbReference>
<dbReference type="Pfam" id="PF13784">
    <property type="entry name" value="Fic_N"/>
    <property type="match status" value="1"/>
</dbReference>
<feature type="active site" evidence="1">
    <location>
        <position position="216"/>
    </location>
</feature>
<accession>A0A2D0ALR5</accession>
<dbReference type="OrthoDB" id="9813719at2"/>
<dbReference type="GO" id="GO:0005524">
    <property type="term" value="F:ATP binding"/>
    <property type="evidence" value="ECO:0007669"/>
    <property type="project" value="UniProtKB-KW"/>
</dbReference>
<reference evidence="5 6" key="1">
    <citation type="journal article" date="2008" name="Int. J. Syst. Evol. Microbiol.">
        <title>Description of Roseateles aquatilis sp. nov. and Roseateles terrae sp. nov., in the class Betaproteobacteria, and emended description of the genus Roseateles.</title>
        <authorList>
            <person name="Gomila M."/>
            <person name="Bowien B."/>
            <person name="Falsen E."/>
            <person name="Moore E.R."/>
            <person name="Lalucat J."/>
        </authorList>
    </citation>
    <scope>NUCLEOTIDE SEQUENCE [LARGE SCALE GENOMIC DNA]</scope>
    <source>
        <strain evidence="5 6">CCUG 48205</strain>
    </source>
</reference>
<dbReference type="Pfam" id="PF02661">
    <property type="entry name" value="Fic"/>
    <property type="match status" value="1"/>
</dbReference>
<dbReference type="Proteomes" id="UP000197468">
    <property type="component" value="Unassembled WGS sequence"/>
</dbReference>
<dbReference type="RefSeq" id="WP_088388758.1">
    <property type="nucleotide sequence ID" value="NZ_NIOF01000026.1"/>
</dbReference>
<comment type="caution">
    <text evidence="5">The sequence shown here is derived from an EMBL/GenBank/DDBJ whole genome shotgun (WGS) entry which is preliminary data.</text>
</comment>
<evidence type="ECO:0000313" key="5">
    <source>
        <dbReference type="EMBL" id="OWQ83050.1"/>
    </source>
</evidence>
<dbReference type="PANTHER" id="PTHR13504:SF38">
    <property type="entry name" value="FIDO DOMAIN-CONTAINING PROTEIN"/>
    <property type="match status" value="1"/>
</dbReference>
<dbReference type="InterPro" id="IPR025758">
    <property type="entry name" value="Fic/DOC_N"/>
</dbReference>
<dbReference type="InterPro" id="IPR040198">
    <property type="entry name" value="Fido_containing"/>
</dbReference>
<dbReference type="EMBL" id="NIOF01000026">
    <property type="protein sequence ID" value="OWQ83050.1"/>
    <property type="molecule type" value="Genomic_DNA"/>
</dbReference>
<keyword evidence="6" id="KW-1185">Reference proteome</keyword>
<feature type="domain" description="Fido" evidence="4">
    <location>
        <begin position="130"/>
        <end position="280"/>
    </location>
</feature>
<evidence type="ECO:0000313" key="6">
    <source>
        <dbReference type="Proteomes" id="UP000197468"/>
    </source>
</evidence>
<dbReference type="PANTHER" id="PTHR13504">
    <property type="entry name" value="FIDO DOMAIN-CONTAINING PROTEIN DDB_G0283145"/>
    <property type="match status" value="1"/>
</dbReference>
<organism evidence="5 6">
    <name type="scientific">Roseateles aquatilis</name>
    <dbReference type="NCBI Taxonomy" id="431061"/>
    <lineage>
        <taxon>Bacteria</taxon>
        <taxon>Pseudomonadati</taxon>
        <taxon>Pseudomonadota</taxon>
        <taxon>Betaproteobacteria</taxon>
        <taxon>Burkholderiales</taxon>
        <taxon>Sphaerotilaceae</taxon>
        <taxon>Roseateles</taxon>
    </lineage>
</organism>
<feature type="region of interest" description="Disordered" evidence="3">
    <location>
        <begin position="389"/>
        <end position="416"/>
    </location>
</feature>
<dbReference type="InterPro" id="IPR036597">
    <property type="entry name" value="Fido-like_dom_sf"/>
</dbReference>
<dbReference type="PROSITE" id="PS51459">
    <property type="entry name" value="FIDO"/>
    <property type="match status" value="1"/>
</dbReference>
<dbReference type="AlphaFoldDB" id="A0A2D0ALR5"/>
<evidence type="ECO:0000256" key="1">
    <source>
        <dbReference type="PIRSR" id="PIRSR640198-1"/>
    </source>
</evidence>
<keyword evidence="2" id="KW-0067">ATP-binding</keyword>
<name>A0A2D0ALR5_9BURK</name>
<dbReference type="Gene3D" id="1.10.3290.10">
    <property type="entry name" value="Fido-like domain"/>
    <property type="match status" value="1"/>
</dbReference>
<gene>
    <name evidence="5" type="ORF">CDN99_27320</name>
</gene>
<protein>
    <recommendedName>
        <fullName evidence="4">Fido domain-containing protein</fullName>
    </recommendedName>
</protein>
<evidence type="ECO:0000259" key="4">
    <source>
        <dbReference type="PROSITE" id="PS51459"/>
    </source>
</evidence>
<proteinExistence type="predicted"/>